<comment type="caution">
    <text evidence="2">The sequence shown here is derived from an EMBL/GenBank/DDBJ whole genome shotgun (WGS) entry which is preliminary data.</text>
</comment>
<proteinExistence type="predicted"/>
<reference evidence="2" key="1">
    <citation type="submission" date="2021-02" db="EMBL/GenBank/DDBJ databases">
        <authorList>
            <person name="Dougan E. K."/>
            <person name="Rhodes N."/>
            <person name="Thang M."/>
            <person name="Chan C."/>
        </authorList>
    </citation>
    <scope>NUCLEOTIDE SEQUENCE</scope>
</reference>
<dbReference type="AlphaFoldDB" id="A0A812NYI8"/>
<name>A0A812NYI8_9DINO</name>
<dbReference type="EMBL" id="CAJNDS010002091">
    <property type="protein sequence ID" value="CAE7320680.1"/>
    <property type="molecule type" value="Genomic_DNA"/>
</dbReference>
<feature type="transmembrane region" description="Helical" evidence="1">
    <location>
        <begin position="26"/>
        <end position="47"/>
    </location>
</feature>
<accession>A0A812NYI8</accession>
<protein>
    <submittedName>
        <fullName evidence="2">Uncharacterized protein</fullName>
    </submittedName>
</protein>
<gene>
    <name evidence="2" type="ORF">SNAT2548_LOCUS16810</name>
</gene>
<evidence type="ECO:0000313" key="3">
    <source>
        <dbReference type="Proteomes" id="UP000604046"/>
    </source>
</evidence>
<keyword evidence="1" id="KW-1133">Transmembrane helix</keyword>
<dbReference type="Proteomes" id="UP000604046">
    <property type="component" value="Unassembled WGS sequence"/>
</dbReference>
<dbReference type="OrthoDB" id="408742at2759"/>
<organism evidence="2 3">
    <name type="scientific">Symbiodinium natans</name>
    <dbReference type="NCBI Taxonomy" id="878477"/>
    <lineage>
        <taxon>Eukaryota</taxon>
        <taxon>Sar</taxon>
        <taxon>Alveolata</taxon>
        <taxon>Dinophyceae</taxon>
        <taxon>Suessiales</taxon>
        <taxon>Symbiodiniaceae</taxon>
        <taxon>Symbiodinium</taxon>
    </lineage>
</organism>
<evidence type="ECO:0000256" key="1">
    <source>
        <dbReference type="SAM" id="Phobius"/>
    </source>
</evidence>
<evidence type="ECO:0000313" key="2">
    <source>
        <dbReference type="EMBL" id="CAE7320680.1"/>
    </source>
</evidence>
<keyword evidence="1" id="KW-0472">Membrane</keyword>
<feature type="transmembrane region" description="Helical" evidence="1">
    <location>
        <begin position="53"/>
        <end position="72"/>
    </location>
</feature>
<keyword evidence="3" id="KW-1185">Reference proteome</keyword>
<keyword evidence="1" id="KW-0812">Transmembrane</keyword>
<sequence length="154" mass="17050">MVEGLTELVAASGISVPARAKFVGRFMAYTTFGAVTFGLVCGQLSVMLAVGPLIPFMWGAWTGFTLMSVGFWRHERSIIKDYVGRYPVLMEQVIRTQFPYSNMPKQLSAEQWLQQGSLSAISWCILAAQTAAPLIQEHEDSKLRSILEAELESS</sequence>